<sequence>MKRTSYTEIIFYVSLTLLCTSTVLCDEEKKSEGENWCVYVKGRRGIDIVTVPCTEKIKTSCGWFSISYCTMYRKTYCKKELNTTKIFYYKTTDCCEGFVKTPNNTCVNETALDPQLRRIIENTTAVDNKHEDFIVDPRNIVSYEEAPFLHEPSPIRKQVNSESSINLSQGAYAGIACAVLFLVVIAVFIGIAVRKKRVRNQKGRKSINMRDSEIGERVAFHTSPIEKTKKGSKLSHTEETERVQLAAEET</sequence>
<dbReference type="Proteomes" id="UP000005408">
    <property type="component" value="Unassembled WGS sequence"/>
</dbReference>
<dbReference type="RefSeq" id="XP_034337177.1">
    <property type="nucleotide sequence ID" value="XM_034481286.2"/>
</dbReference>
<dbReference type="EnsemblMetazoa" id="G20239.1">
    <property type="protein sequence ID" value="G20239.1:cds"/>
    <property type="gene ID" value="G20239"/>
</dbReference>
<keyword evidence="2" id="KW-1015">Disulfide bond</keyword>
<dbReference type="EnsemblMetazoa" id="G20239.3">
    <property type="protein sequence ID" value="G20239.3:cds"/>
    <property type="gene ID" value="G20239"/>
</dbReference>
<keyword evidence="4" id="KW-1133">Transmembrane helix</keyword>
<dbReference type="AlphaFoldDB" id="A0A8W8JNA3"/>
<proteinExistence type="predicted"/>
<reference evidence="7" key="1">
    <citation type="submission" date="2022-08" db="UniProtKB">
        <authorList>
            <consortium name="EnsemblMetazoa"/>
        </authorList>
    </citation>
    <scope>IDENTIFICATION</scope>
    <source>
        <strain evidence="7">05x7-T-G4-1.051#20</strain>
    </source>
</reference>
<feature type="chain" id="PRO_5042431098" description="EMI domain-containing protein" evidence="5">
    <location>
        <begin position="26"/>
        <end position="250"/>
    </location>
</feature>
<evidence type="ECO:0000256" key="4">
    <source>
        <dbReference type="SAM" id="Phobius"/>
    </source>
</evidence>
<evidence type="ECO:0000313" key="7">
    <source>
        <dbReference type="EnsemblMetazoa" id="G20239.3:cds"/>
    </source>
</evidence>
<feature type="signal peptide" evidence="5">
    <location>
        <begin position="1"/>
        <end position="25"/>
    </location>
</feature>
<keyword evidence="4" id="KW-0472">Membrane</keyword>
<evidence type="ECO:0000256" key="3">
    <source>
        <dbReference type="SAM" id="MobiDB-lite"/>
    </source>
</evidence>
<dbReference type="GeneID" id="105327087"/>
<protein>
    <recommendedName>
        <fullName evidence="6">EMI domain-containing protein</fullName>
    </recommendedName>
</protein>
<feature type="compositionally biased region" description="Basic and acidic residues" evidence="3">
    <location>
        <begin position="226"/>
        <end position="242"/>
    </location>
</feature>
<keyword evidence="4" id="KW-0812">Transmembrane</keyword>
<keyword evidence="1 5" id="KW-0732">Signal</keyword>
<dbReference type="OMA" id="NNACINE"/>
<feature type="region of interest" description="Disordered" evidence="3">
    <location>
        <begin position="226"/>
        <end position="250"/>
    </location>
</feature>
<feature type="domain" description="EMI" evidence="6">
    <location>
        <begin position="33"/>
        <end position="108"/>
    </location>
</feature>
<name>A0A8W8JNA3_MAGGI</name>
<keyword evidence="8" id="KW-1185">Reference proteome</keyword>
<evidence type="ECO:0000313" key="8">
    <source>
        <dbReference type="Proteomes" id="UP000005408"/>
    </source>
</evidence>
<evidence type="ECO:0000256" key="2">
    <source>
        <dbReference type="ARBA" id="ARBA00023157"/>
    </source>
</evidence>
<evidence type="ECO:0000259" key="6">
    <source>
        <dbReference type="PROSITE" id="PS51041"/>
    </source>
</evidence>
<feature type="transmembrane region" description="Helical" evidence="4">
    <location>
        <begin position="171"/>
        <end position="193"/>
    </location>
</feature>
<dbReference type="KEGG" id="crg:105327087"/>
<accession>A0A8W8JNA3</accession>
<evidence type="ECO:0000256" key="5">
    <source>
        <dbReference type="SAM" id="SignalP"/>
    </source>
</evidence>
<evidence type="ECO:0000256" key="1">
    <source>
        <dbReference type="ARBA" id="ARBA00022729"/>
    </source>
</evidence>
<dbReference type="InterPro" id="IPR011489">
    <property type="entry name" value="EMI_domain"/>
</dbReference>
<dbReference type="EnsemblMetazoa" id="G20239.2">
    <property type="protein sequence ID" value="G20239.2:cds"/>
    <property type="gene ID" value="G20239"/>
</dbReference>
<organism evidence="7 8">
    <name type="scientific">Magallana gigas</name>
    <name type="common">Pacific oyster</name>
    <name type="synonym">Crassostrea gigas</name>
    <dbReference type="NCBI Taxonomy" id="29159"/>
    <lineage>
        <taxon>Eukaryota</taxon>
        <taxon>Metazoa</taxon>
        <taxon>Spiralia</taxon>
        <taxon>Lophotrochozoa</taxon>
        <taxon>Mollusca</taxon>
        <taxon>Bivalvia</taxon>
        <taxon>Autobranchia</taxon>
        <taxon>Pteriomorphia</taxon>
        <taxon>Ostreida</taxon>
        <taxon>Ostreoidea</taxon>
        <taxon>Ostreidae</taxon>
        <taxon>Magallana</taxon>
    </lineage>
</organism>
<dbReference type="OrthoDB" id="6123693at2759"/>
<dbReference type="PROSITE" id="PS51041">
    <property type="entry name" value="EMI"/>
    <property type="match status" value="1"/>
</dbReference>